<dbReference type="InterPro" id="IPR036640">
    <property type="entry name" value="ABC1_TM_sf"/>
</dbReference>
<dbReference type="CDD" id="cd18575">
    <property type="entry name" value="ABC_6TM_bac_exporter_ABCB8_10_like"/>
    <property type="match status" value="1"/>
</dbReference>
<dbReference type="InterPro" id="IPR027417">
    <property type="entry name" value="P-loop_NTPase"/>
</dbReference>
<evidence type="ECO:0000313" key="13">
    <source>
        <dbReference type="Proteomes" id="UP000002257"/>
    </source>
</evidence>
<keyword evidence="5" id="KW-0067">ATP-binding</keyword>
<evidence type="ECO:0000256" key="1">
    <source>
        <dbReference type="ARBA" id="ARBA00004651"/>
    </source>
</evidence>
<feature type="domain" description="ABC transmembrane type-1" evidence="11">
    <location>
        <begin position="62"/>
        <end position="344"/>
    </location>
</feature>
<sequence length="631" mass="66765">MMTVTTDPAVSRKRFFRKASAAAPADGAGADETAASSGEAKASPRALLPLLPYVLRYKGQIAGALAAVMAAAVSTLAVPLAIRRMIDFGFTSESAGLINQYFFALVGVAAVLALASGSRYYFVNSLGERIVADLRSKVFEHLCRLDASFFDTARIGELMSRLTADMTQMRAGFTTTAAAALRNFLLCVGAIAMMIYTSPKLSAFVLIAIPVIVLPLVASGRLVRKRSRAAQDTLADATAYASENLSAVRVMQAFGAETATAHRFSASTEDAFQAARKAAFARARLTGIVIFLVFSSIVAVLWFGAHDVLAGRISGGALSQFLLYALLGASALSELSQVWGEIAAAGGAAGRISEILAIQPVITAPPTPIPFPSPARGEIRFENVVFSYPSRPDDAALNGLSFAIAPGETVAIVGPSGAGKTTLFQLMQRFYDPSAGRILLDGVDIKTADPAELRKRIKNVPQDPVIFGISMADNIRYGKPDATDEEVRAAARRAAADEFISALPQGYESRAGERGLTFSGGQRQRIAIARAILQDAPVLLLDEATSALDAENEVLVQTALERVMSERTTLVIAHRLATVLNADRILVLDGGLVVEEGTHASLVARNGLYARLAKLQFETGAAALKPEQAAE</sequence>
<organism evidence="12 13">
    <name type="scientific">Methylocella silvestris (strain DSM 15510 / CIP 108128 / LMG 27833 / NCIMB 13906 / BL2)</name>
    <dbReference type="NCBI Taxonomy" id="395965"/>
    <lineage>
        <taxon>Bacteria</taxon>
        <taxon>Pseudomonadati</taxon>
        <taxon>Pseudomonadota</taxon>
        <taxon>Alphaproteobacteria</taxon>
        <taxon>Hyphomicrobiales</taxon>
        <taxon>Beijerinckiaceae</taxon>
        <taxon>Methylocella</taxon>
    </lineage>
</organism>
<dbReference type="InterPro" id="IPR011918">
    <property type="entry name" value="ABC_MsbA_ATP-bd"/>
</dbReference>
<evidence type="ECO:0000256" key="7">
    <source>
        <dbReference type="ARBA" id="ARBA00023136"/>
    </source>
</evidence>
<dbReference type="Proteomes" id="UP000002257">
    <property type="component" value="Chromosome"/>
</dbReference>
<dbReference type="PROSITE" id="PS00211">
    <property type="entry name" value="ABC_TRANSPORTER_1"/>
    <property type="match status" value="1"/>
</dbReference>
<dbReference type="GO" id="GO:0005524">
    <property type="term" value="F:ATP binding"/>
    <property type="evidence" value="ECO:0007669"/>
    <property type="project" value="UniProtKB-KW"/>
</dbReference>
<keyword evidence="4" id="KW-0547">Nucleotide-binding</keyword>
<dbReference type="GO" id="GO:0015421">
    <property type="term" value="F:ABC-type oligopeptide transporter activity"/>
    <property type="evidence" value="ECO:0007669"/>
    <property type="project" value="TreeGrafter"/>
</dbReference>
<dbReference type="PANTHER" id="PTHR43394">
    <property type="entry name" value="ATP-DEPENDENT PERMEASE MDL1, MITOCHONDRIAL"/>
    <property type="match status" value="1"/>
</dbReference>
<evidence type="ECO:0000256" key="4">
    <source>
        <dbReference type="ARBA" id="ARBA00022741"/>
    </source>
</evidence>
<evidence type="ECO:0000256" key="6">
    <source>
        <dbReference type="ARBA" id="ARBA00022989"/>
    </source>
</evidence>
<dbReference type="SUPFAM" id="SSF52540">
    <property type="entry name" value="P-loop containing nucleoside triphosphate hydrolases"/>
    <property type="match status" value="1"/>
</dbReference>
<feature type="transmembrane region" description="Helical" evidence="9">
    <location>
        <begin position="201"/>
        <end position="218"/>
    </location>
</feature>
<dbReference type="SUPFAM" id="SSF90123">
    <property type="entry name" value="ABC transporter transmembrane region"/>
    <property type="match status" value="1"/>
</dbReference>
<dbReference type="STRING" id="395965.Msil_3237"/>
<keyword evidence="6 9" id="KW-1133">Transmembrane helix</keyword>
<keyword evidence="7 9" id="KW-0472">Membrane</keyword>
<gene>
    <name evidence="12" type="ordered locus">Msil_3237</name>
</gene>
<evidence type="ECO:0000259" key="11">
    <source>
        <dbReference type="PROSITE" id="PS50929"/>
    </source>
</evidence>
<feature type="transmembrane region" description="Helical" evidence="9">
    <location>
        <begin position="61"/>
        <end position="82"/>
    </location>
</feature>
<evidence type="ECO:0000256" key="3">
    <source>
        <dbReference type="ARBA" id="ARBA00022692"/>
    </source>
</evidence>
<feature type="transmembrane region" description="Helical" evidence="9">
    <location>
        <begin position="285"/>
        <end position="303"/>
    </location>
</feature>
<dbReference type="FunFam" id="3.40.50.300:FF:000218">
    <property type="entry name" value="Multidrug ABC transporter ATP-binding protein"/>
    <property type="match status" value="1"/>
</dbReference>
<keyword evidence="3 9" id="KW-0812">Transmembrane</keyword>
<dbReference type="InterPro" id="IPR003593">
    <property type="entry name" value="AAA+_ATPase"/>
</dbReference>
<dbReference type="GO" id="GO:0016887">
    <property type="term" value="F:ATP hydrolysis activity"/>
    <property type="evidence" value="ECO:0007669"/>
    <property type="project" value="InterPro"/>
</dbReference>
<dbReference type="PROSITE" id="PS50929">
    <property type="entry name" value="ABC_TM1F"/>
    <property type="match status" value="1"/>
</dbReference>
<dbReference type="GO" id="GO:0090374">
    <property type="term" value="P:oligopeptide export from mitochondrion"/>
    <property type="evidence" value="ECO:0007669"/>
    <property type="project" value="TreeGrafter"/>
</dbReference>
<dbReference type="Pfam" id="PF00664">
    <property type="entry name" value="ABC_membrane"/>
    <property type="match status" value="1"/>
</dbReference>
<dbReference type="InterPro" id="IPR003439">
    <property type="entry name" value="ABC_transporter-like_ATP-bd"/>
</dbReference>
<dbReference type="KEGG" id="msl:Msil_3237"/>
<dbReference type="HOGENOM" id="CLU_000604_84_1_5"/>
<evidence type="ECO:0000256" key="9">
    <source>
        <dbReference type="SAM" id="Phobius"/>
    </source>
</evidence>
<dbReference type="AlphaFoldDB" id="B8EQD1"/>
<evidence type="ECO:0000256" key="2">
    <source>
        <dbReference type="ARBA" id="ARBA00005417"/>
    </source>
</evidence>
<dbReference type="InterPro" id="IPR011527">
    <property type="entry name" value="ABC1_TM_dom"/>
</dbReference>
<evidence type="ECO:0000313" key="12">
    <source>
        <dbReference type="EMBL" id="ACK52144.1"/>
    </source>
</evidence>
<dbReference type="Gene3D" id="3.40.50.300">
    <property type="entry name" value="P-loop containing nucleotide triphosphate hydrolases"/>
    <property type="match status" value="1"/>
</dbReference>
<dbReference type="InterPro" id="IPR039421">
    <property type="entry name" value="Type_1_exporter"/>
</dbReference>
<keyword evidence="13" id="KW-1185">Reference proteome</keyword>
<dbReference type="PANTHER" id="PTHR43394:SF1">
    <property type="entry name" value="ATP-BINDING CASSETTE SUB-FAMILY B MEMBER 10, MITOCHONDRIAL"/>
    <property type="match status" value="1"/>
</dbReference>
<dbReference type="RefSeq" id="WP_012592213.1">
    <property type="nucleotide sequence ID" value="NC_011666.1"/>
</dbReference>
<dbReference type="SMART" id="SM00382">
    <property type="entry name" value="AAA"/>
    <property type="match status" value="1"/>
</dbReference>
<feature type="transmembrane region" description="Helical" evidence="9">
    <location>
        <begin position="171"/>
        <end position="195"/>
    </location>
</feature>
<dbReference type="EMBL" id="CP001280">
    <property type="protein sequence ID" value="ACK52144.1"/>
    <property type="molecule type" value="Genomic_DNA"/>
</dbReference>
<dbReference type="Pfam" id="PF00005">
    <property type="entry name" value="ABC_tran"/>
    <property type="match status" value="1"/>
</dbReference>
<name>B8EQD1_METSB</name>
<accession>B8EQD1</accession>
<comment type="subcellular location">
    <subcellularLocation>
        <location evidence="1">Cell membrane</location>
        <topology evidence="1">Multi-pass membrane protein</topology>
    </subcellularLocation>
</comment>
<feature type="transmembrane region" description="Helical" evidence="9">
    <location>
        <begin position="102"/>
        <end position="122"/>
    </location>
</feature>
<protein>
    <submittedName>
        <fullName evidence="12">Lipid A ABC exporter family, fused ATPase and inner membrane subunits</fullName>
    </submittedName>
</protein>
<evidence type="ECO:0000256" key="5">
    <source>
        <dbReference type="ARBA" id="ARBA00022840"/>
    </source>
</evidence>
<reference evidence="12 13" key="1">
    <citation type="journal article" date="2010" name="J. Bacteriol.">
        <title>Complete genome sequence of the aerobic facultative methanotroph Methylocella silvestris BL2.</title>
        <authorList>
            <person name="Chen Y."/>
            <person name="Crombie A."/>
            <person name="Rahman M.T."/>
            <person name="Dedysh S.N."/>
            <person name="Liesack W."/>
            <person name="Stott M.B."/>
            <person name="Alam M."/>
            <person name="Theisen A.R."/>
            <person name="Murrell J.C."/>
            <person name="Dunfield P.F."/>
        </authorList>
    </citation>
    <scope>NUCLEOTIDE SEQUENCE [LARGE SCALE GENOMIC DNA]</scope>
    <source>
        <strain evidence="13">DSM 15510 / CIP 108128 / LMG 27833 / NCIMB 13906 / BL2</strain>
    </source>
</reference>
<dbReference type="GO" id="GO:0005886">
    <property type="term" value="C:plasma membrane"/>
    <property type="evidence" value="ECO:0007669"/>
    <property type="project" value="UniProtKB-SubCell"/>
</dbReference>
<proteinExistence type="inferred from homology"/>
<dbReference type="InterPro" id="IPR017871">
    <property type="entry name" value="ABC_transporter-like_CS"/>
</dbReference>
<feature type="domain" description="ABC transporter" evidence="10">
    <location>
        <begin position="379"/>
        <end position="615"/>
    </location>
</feature>
<evidence type="ECO:0000256" key="8">
    <source>
        <dbReference type="ARBA" id="ARBA00024725"/>
    </source>
</evidence>
<evidence type="ECO:0000259" key="10">
    <source>
        <dbReference type="PROSITE" id="PS50893"/>
    </source>
</evidence>
<dbReference type="eggNOG" id="COG1132">
    <property type="taxonomic scope" value="Bacteria"/>
</dbReference>
<comment type="function">
    <text evidence="8">Part of an ABC transporter complex. Transmembrane domains (TMD) form a pore in the inner membrane and the ATP-binding domain (NBD) is responsible for energy generation.</text>
</comment>
<dbReference type="PROSITE" id="PS50893">
    <property type="entry name" value="ABC_TRANSPORTER_2"/>
    <property type="match status" value="1"/>
</dbReference>
<dbReference type="Gene3D" id="1.20.1560.10">
    <property type="entry name" value="ABC transporter type 1, transmembrane domain"/>
    <property type="match status" value="1"/>
</dbReference>
<dbReference type="NCBIfam" id="TIGR02204">
    <property type="entry name" value="MsbA_rel"/>
    <property type="match status" value="1"/>
</dbReference>
<comment type="similarity">
    <text evidence="2">Belongs to the ABC transporter superfamily.</text>
</comment>